<protein>
    <submittedName>
        <fullName evidence="2">Uncharacterized protein</fullName>
    </submittedName>
</protein>
<dbReference type="VEuPathDB" id="VectorBase:SCAU015599"/>
<feature type="region of interest" description="Disordered" evidence="1">
    <location>
        <begin position="108"/>
        <end position="173"/>
    </location>
</feature>
<organism evidence="2 3">
    <name type="scientific">Stomoxys calcitrans</name>
    <name type="common">Stable fly</name>
    <name type="synonym">Conops calcitrans</name>
    <dbReference type="NCBI Taxonomy" id="35570"/>
    <lineage>
        <taxon>Eukaryota</taxon>
        <taxon>Metazoa</taxon>
        <taxon>Ecdysozoa</taxon>
        <taxon>Arthropoda</taxon>
        <taxon>Hexapoda</taxon>
        <taxon>Insecta</taxon>
        <taxon>Pterygota</taxon>
        <taxon>Neoptera</taxon>
        <taxon>Endopterygota</taxon>
        <taxon>Diptera</taxon>
        <taxon>Brachycera</taxon>
        <taxon>Muscomorpha</taxon>
        <taxon>Muscoidea</taxon>
        <taxon>Muscidae</taxon>
        <taxon>Stomoxys</taxon>
    </lineage>
</organism>
<keyword evidence="3" id="KW-1185">Reference proteome</keyword>
<dbReference type="KEGG" id="scac:106089474"/>
<feature type="region of interest" description="Disordered" evidence="1">
    <location>
        <begin position="455"/>
        <end position="476"/>
    </location>
</feature>
<dbReference type="OrthoDB" id="8069054at2759"/>
<feature type="region of interest" description="Disordered" evidence="1">
    <location>
        <begin position="412"/>
        <end position="443"/>
    </location>
</feature>
<feature type="region of interest" description="Disordered" evidence="1">
    <location>
        <begin position="71"/>
        <end position="94"/>
    </location>
</feature>
<accession>A0A1I8QBB0</accession>
<proteinExistence type="predicted"/>
<sequence>MVRPRKTFEDVYGMEAAKGVTGKEKIKSSMQANVQDNGYIITSNKPYNNAAPPMATPPTSVYNAGVANSCRRRSARPYGKGPSGGNGPKYPKAGEHDVDIGRNICGVAPKQSSFRGDNKAYKSYPEASNKNVGNDAGLPANLQQQHQHQHSHHHNHHSLGQDNATEDEDKDDDTEEFFQLIRQTVEKAIGQKSISELLNRNFKELSLKVDRLSGDLKNTNQTLRKMQTDLNKKIVHCGEENSRRFNFLCMKSEYDKMFYQQQTMMTSGVVPTNSSNDKKQTSHAKTFTNEPKDKAADVEAPLAPCTCRSVRNKHSPSIPKMSTARVARKSSSDEQNIGQKSSEEGMREIINKLTRFCAEKLTKDSKQDEQPSGSSRKIAIDPMEANGAFNGARDIMEGYHQAKTIQINRQIFDDDEFDMSTDSTTTPRSDDEAEAMPRPPPRDILTVRTQNLNQRQHMGCGDGDDRAGGDGNLVTI</sequence>
<dbReference type="Proteomes" id="UP000095300">
    <property type="component" value="Unassembled WGS sequence"/>
</dbReference>
<evidence type="ECO:0000256" key="1">
    <source>
        <dbReference type="SAM" id="MobiDB-lite"/>
    </source>
</evidence>
<evidence type="ECO:0000313" key="3">
    <source>
        <dbReference type="Proteomes" id="UP000095300"/>
    </source>
</evidence>
<dbReference type="STRING" id="35570.A0A1I8QBB0"/>
<feature type="region of interest" description="Disordered" evidence="1">
    <location>
        <begin position="310"/>
        <end position="346"/>
    </location>
</feature>
<gene>
    <name evidence="2" type="primary">106089474</name>
</gene>
<dbReference type="AlphaFoldDB" id="A0A1I8QBB0"/>
<reference evidence="2" key="1">
    <citation type="submission" date="2020-05" db="UniProtKB">
        <authorList>
            <consortium name="EnsemblMetazoa"/>
        </authorList>
    </citation>
    <scope>IDENTIFICATION</scope>
    <source>
        <strain evidence="2">USDA</strain>
    </source>
</reference>
<evidence type="ECO:0000313" key="2">
    <source>
        <dbReference type="EnsemblMetazoa" id="SCAU015599-PA"/>
    </source>
</evidence>
<dbReference type="EnsemblMetazoa" id="SCAU015599-RA">
    <property type="protein sequence ID" value="SCAU015599-PA"/>
    <property type="gene ID" value="SCAU015599"/>
</dbReference>
<feature type="compositionally biased region" description="Acidic residues" evidence="1">
    <location>
        <begin position="164"/>
        <end position="173"/>
    </location>
</feature>
<feature type="compositionally biased region" description="Basic residues" evidence="1">
    <location>
        <begin position="147"/>
        <end position="157"/>
    </location>
</feature>
<feature type="region of interest" description="Disordered" evidence="1">
    <location>
        <begin position="269"/>
        <end position="290"/>
    </location>
</feature>
<feature type="region of interest" description="Disordered" evidence="1">
    <location>
        <begin position="361"/>
        <end position="384"/>
    </location>
</feature>
<name>A0A1I8QBB0_STOCA</name>